<name>A0ABW9ASB4_9BURK</name>
<evidence type="ECO:0008006" key="4">
    <source>
        <dbReference type="Google" id="ProtNLM"/>
    </source>
</evidence>
<keyword evidence="3" id="KW-1185">Reference proteome</keyword>
<comment type="caution">
    <text evidence="2">The sequence shown here is derived from an EMBL/GenBank/DDBJ whole genome shotgun (WGS) entry which is preliminary data.</text>
</comment>
<dbReference type="Proteomes" id="UP001629230">
    <property type="component" value="Unassembled WGS sequence"/>
</dbReference>
<proteinExistence type="predicted"/>
<evidence type="ECO:0000313" key="3">
    <source>
        <dbReference type="Proteomes" id="UP001629230"/>
    </source>
</evidence>
<dbReference type="EMBL" id="JAQQEZ010000010">
    <property type="protein sequence ID" value="MFM0002749.1"/>
    <property type="molecule type" value="Genomic_DNA"/>
</dbReference>
<evidence type="ECO:0000313" key="2">
    <source>
        <dbReference type="EMBL" id="MFM0002749.1"/>
    </source>
</evidence>
<protein>
    <recommendedName>
        <fullName evidence="4">Tail fiber protein</fullName>
    </recommendedName>
</protein>
<feature type="region of interest" description="Disordered" evidence="1">
    <location>
        <begin position="1"/>
        <end position="31"/>
    </location>
</feature>
<reference evidence="2 3" key="1">
    <citation type="journal article" date="2024" name="Chem. Sci.">
        <title>Discovery of megapolipeptins by genome mining of a Burkholderiales bacteria collection.</title>
        <authorList>
            <person name="Paulo B.S."/>
            <person name="Recchia M.J.J."/>
            <person name="Lee S."/>
            <person name="Fergusson C.H."/>
            <person name="Romanowski S.B."/>
            <person name="Hernandez A."/>
            <person name="Krull N."/>
            <person name="Liu D.Y."/>
            <person name="Cavanagh H."/>
            <person name="Bos A."/>
            <person name="Gray C.A."/>
            <person name="Murphy B.T."/>
            <person name="Linington R.G."/>
            <person name="Eustaquio A.S."/>
        </authorList>
    </citation>
    <scope>NUCLEOTIDE SEQUENCE [LARGE SCALE GENOMIC DNA]</scope>
    <source>
        <strain evidence="2 3">RL17-350-BIC-A</strain>
    </source>
</reference>
<evidence type="ECO:0000256" key="1">
    <source>
        <dbReference type="SAM" id="MobiDB-lite"/>
    </source>
</evidence>
<organism evidence="2 3">
    <name type="scientific">Paraburkholderia dipogonis</name>
    <dbReference type="NCBI Taxonomy" id="1211383"/>
    <lineage>
        <taxon>Bacteria</taxon>
        <taxon>Pseudomonadati</taxon>
        <taxon>Pseudomonadota</taxon>
        <taxon>Betaproteobacteria</taxon>
        <taxon>Burkholderiales</taxon>
        <taxon>Burkholderiaceae</taxon>
        <taxon>Paraburkholderia</taxon>
    </lineage>
</organism>
<gene>
    <name evidence="2" type="ORF">PQR57_17145</name>
</gene>
<accession>A0ABW9ASB4</accession>
<dbReference type="RefSeq" id="WP_408178016.1">
    <property type="nucleotide sequence ID" value="NZ_JAQQEZ010000010.1"/>
</dbReference>
<sequence length="331" mass="33101">MFRIDDATAASSLPTPEAAGTEGYFTEGNPATGTPATLERASWFNMVQEELRAIVVAGGLTPSKTTYTQVRDAILQLIQGGAGVTPIIGSVRNLAMTVATASATATITADEIVIGSALGGSKLTLGAFNKSINLATVGVNAGVGGMDTGTAPANSFVGIYGIGNPLTGAAALLGQSANGVILPNVYGGGHMPAGYTESALLTVVPTNASSQFSPCVVMDRAVDFNGSSILSTSTTAASPTIVNNLVVPLNAKNCTGFMQIGNSAAASVAMALLSSSAGTGTQSIALTLNASGSIASPFNKLKITVGQRVFYTGSSSAGTPTFSAQVTSYEI</sequence>